<dbReference type="RefSeq" id="YP_010072867.1">
    <property type="nucleotide sequence ID" value="NC_054928.1"/>
</dbReference>
<keyword evidence="1" id="KW-1133">Transmembrane helix</keyword>
<dbReference type="KEGG" id="vg:65061602"/>
<name>A0A386KLF1_9CAUD</name>
<evidence type="ECO:0000256" key="1">
    <source>
        <dbReference type="SAM" id="Phobius"/>
    </source>
</evidence>
<keyword evidence="1" id="KW-0812">Transmembrane</keyword>
<proteinExistence type="predicted"/>
<reference evidence="3" key="1">
    <citation type="submission" date="2018-08" db="EMBL/GenBank/DDBJ databases">
        <authorList>
            <person name="Liu G."/>
            <person name="Sun H."/>
            <person name="Ren H."/>
            <person name="Pan Q."/>
        </authorList>
    </citation>
    <scope>NUCLEOTIDE SEQUENCE [LARGE SCALE GENOMIC DNA]</scope>
</reference>
<evidence type="ECO:0000313" key="3">
    <source>
        <dbReference type="Proteomes" id="UP000272714"/>
    </source>
</evidence>
<accession>A0A386KLF1</accession>
<dbReference type="Proteomes" id="UP000272714">
    <property type="component" value="Segment"/>
</dbReference>
<keyword evidence="1" id="KW-0472">Membrane</keyword>
<dbReference type="GeneID" id="65061602"/>
<keyword evidence="3" id="KW-1185">Reference proteome</keyword>
<evidence type="ECO:0000313" key="2">
    <source>
        <dbReference type="EMBL" id="AYD85191.1"/>
    </source>
</evidence>
<feature type="transmembrane region" description="Helical" evidence="1">
    <location>
        <begin position="21"/>
        <end position="37"/>
    </location>
</feature>
<organism evidence="2 3">
    <name type="scientific">Escherichia phage vB_vPM_PD112</name>
    <dbReference type="NCBI Taxonomy" id="2315580"/>
    <lineage>
        <taxon>Viruses</taxon>
        <taxon>Duplodnaviria</taxon>
        <taxon>Heunggongvirae</taxon>
        <taxon>Uroviricota</taxon>
        <taxon>Caudoviricetes</taxon>
        <taxon>Pantevenvirales</taxon>
        <taxon>Straboviridae</taxon>
        <taxon>Tevenvirinae</taxon>
        <taxon>Tequatrovirus</taxon>
        <taxon>Tequatrovirus pd112</taxon>
    </lineage>
</organism>
<sequence>MMHIVMIGVNEKLSLVKLKNLGGNPIGVINAVLILLFKQ</sequence>
<dbReference type="EMBL" id="MH837626">
    <property type="protein sequence ID" value="AYD85191.1"/>
    <property type="molecule type" value="Genomic_DNA"/>
</dbReference>
<protein>
    <submittedName>
        <fullName evidence="2">Uncharacterized protein</fullName>
    </submittedName>
</protein>